<evidence type="ECO:0000313" key="3">
    <source>
        <dbReference type="Proteomes" id="UP001595990"/>
    </source>
</evidence>
<proteinExistence type="predicted"/>
<dbReference type="EMBL" id="JBHSFS010000019">
    <property type="protein sequence ID" value="MFC4517331.1"/>
    <property type="molecule type" value="Genomic_DNA"/>
</dbReference>
<dbReference type="SUPFAM" id="SSF51556">
    <property type="entry name" value="Metallo-dependent hydrolases"/>
    <property type="match status" value="1"/>
</dbReference>
<protein>
    <submittedName>
        <fullName evidence="2">Amidohydrolase family protein</fullName>
    </submittedName>
</protein>
<evidence type="ECO:0000259" key="1">
    <source>
        <dbReference type="Pfam" id="PF01979"/>
    </source>
</evidence>
<dbReference type="Pfam" id="PF01979">
    <property type="entry name" value="Amidohydro_1"/>
    <property type="match status" value="1"/>
</dbReference>
<dbReference type="Proteomes" id="UP001595990">
    <property type="component" value="Unassembled WGS sequence"/>
</dbReference>
<feature type="domain" description="Amidohydrolase-related" evidence="1">
    <location>
        <begin position="57"/>
        <end position="390"/>
    </location>
</feature>
<sequence>MDALISAGRVLTGPGGAHLTDGAVLVQGGVIVDAGTRPDLEARTAPGIPRLAFPEATLMPGLIDAHVHLALDAGPDPVAALRASDDTDLILGMAGRAQRLLNVGITTARDLGDRNGLALRLRKEIAEGRLPGPRILAAGTPLTGPGGHCWFLGGEVEGTDAIRELVRRNAESGVDVIKVMATGGGITKGGPPIWQAQFTADQLRVVVEEAHAAGLPVAAHAHGTEGIAAAVAAGVSTIEHCTWMAQDGFQESTELVDAIAAQGIRVCPAASPDWRGFAERFGPERAKEMFDRLGWMSRRGVRLIAGTDAGVSRAVFDDFVSSLEFFESIGFSPAEIVDLATVEAAEGLGIADDTGLLRTGYRADLLVVDGNPLDDLQALRRVRLVMAAGRPYVPEGAMLDHLRR</sequence>
<dbReference type="PANTHER" id="PTHR43135">
    <property type="entry name" value="ALPHA-D-RIBOSE 1-METHYLPHOSPHONATE 5-TRIPHOSPHATE DIPHOSPHATASE"/>
    <property type="match status" value="1"/>
</dbReference>
<evidence type="ECO:0000313" key="2">
    <source>
        <dbReference type="EMBL" id="MFC4517331.1"/>
    </source>
</evidence>
<dbReference type="InterPro" id="IPR057744">
    <property type="entry name" value="OTAase-like"/>
</dbReference>
<comment type="caution">
    <text evidence="2">The sequence shown here is derived from an EMBL/GenBank/DDBJ whole genome shotgun (WGS) entry which is preliminary data.</text>
</comment>
<dbReference type="RefSeq" id="WP_417924025.1">
    <property type="nucleotide sequence ID" value="NZ_JBHSFS010000019.1"/>
</dbReference>
<dbReference type="InterPro" id="IPR032466">
    <property type="entry name" value="Metal_Hydrolase"/>
</dbReference>
<dbReference type="Gene3D" id="3.20.20.140">
    <property type="entry name" value="Metal-dependent hydrolases"/>
    <property type="match status" value="1"/>
</dbReference>
<organism evidence="2 3">
    <name type="scientific">Streptomyces ehimensis</name>
    <dbReference type="NCBI Taxonomy" id="68195"/>
    <lineage>
        <taxon>Bacteria</taxon>
        <taxon>Bacillati</taxon>
        <taxon>Actinomycetota</taxon>
        <taxon>Actinomycetes</taxon>
        <taxon>Kitasatosporales</taxon>
        <taxon>Streptomycetaceae</taxon>
        <taxon>Streptomyces</taxon>
    </lineage>
</organism>
<dbReference type="InterPro" id="IPR051781">
    <property type="entry name" value="Metallo-dep_Hydrolase"/>
</dbReference>
<name>A0ABV9BTJ0_9ACTN</name>
<dbReference type="SUPFAM" id="SSF51338">
    <property type="entry name" value="Composite domain of metallo-dependent hydrolases"/>
    <property type="match status" value="2"/>
</dbReference>
<dbReference type="InterPro" id="IPR011059">
    <property type="entry name" value="Metal-dep_hydrolase_composite"/>
</dbReference>
<gene>
    <name evidence="2" type="ORF">ACFPEN_31020</name>
</gene>
<dbReference type="InterPro" id="IPR006680">
    <property type="entry name" value="Amidohydro-rel"/>
</dbReference>
<accession>A0ABV9BTJ0</accession>
<dbReference type="Gene3D" id="2.30.40.10">
    <property type="entry name" value="Urease, subunit C, domain 1"/>
    <property type="match status" value="1"/>
</dbReference>
<reference evidence="3" key="1">
    <citation type="journal article" date="2019" name="Int. J. Syst. Evol. Microbiol.">
        <title>The Global Catalogue of Microorganisms (GCM) 10K type strain sequencing project: providing services to taxonomists for standard genome sequencing and annotation.</title>
        <authorList>
            <consortium name="The Broad Institute Genomics Platform"/>
            <consortium name="The Broad Institute Genome Sequencing Center for Infectious Disease"/>
            <person name="Wu L."/>
            <person name="Ma J."/>
        </authorList>
    </citation>
    <scope>NUCLEOTIDE SEQUENCE [LARGE SCALE GENOMIC DNA]</scope>
    <source>
        <strain evidence="3">CECT 8064</strain>
    </source>
</reference>
<keyword evidence="3" id="KW-1185">Reference proteome</keyword>
<dbReference type="CDD" id="cd01299">
    <property type="entry name" value="Met_dep_hydrolase_A"/>
    <property type="match status" value="1"/>
</dbReference>
<dbReference type="PANTHER" id="PTHR43135:SF3">
    <property type="entry name" value="ALPHA-D-RIBOSE 1-METHYLPHOSPHONATE 5-TRIPHOSPHATE DIPHOSPHATASE"/>
    <property type="match status" value="1"/>
</dbReference>